<evidence type="ECO:0000313" key="3">
    <source>
        <dbReference type="Proteomes" id="UP001145087"/>
    </source>
</evidence>
<dbReference type="GO" id="GO:0016747">
    <property type="term" value="F:acyltransferase activity, transferring groups other than amino-acyl groups"/>
    <property type="evidence" value="ECO:0007669"/>
    <property type="project" value="InterPro"/>
</dbReference>
<organism evidence="2 3">
    <name type="scientific">Draconibacterium aestuarii</name>
    <dbReference type="NCBI Taxonomy" id="2998507"/>
    <lineage>
        <taxon>Bacteria</taxon>
        <taxon>Pseudomonadati</taxon>
        <taxon>Bacteroidota</taxon>
        <taxon>Bacteroidia</taxon>
        <taxon>Marinilabiliales</taxon>
        <taxon>Prolixibacteraceae</taxon>
        <taxon>Draconibacterium</taxon>
    </lineage>
</organism>
<dbReference type="CDD" id="cd04301">
    <property type="entry name" value="NAT_SF"/>
    <property type="match status" value="1"/>
</dbReference>
<protein>
    <submittedName>
        <fullName evidence="2">GNAT family N-acetyltransferase</fullName>
    </submittedName>
</protein>
<dbReference type="InterPro" id="IPR016181">
    <property type="entry name" value="Acyl_CoA_acyltransferase"/>
</dbReference>
<accession>A0A9X3J885</accession>
<dbReference type="EMBL" id="JAPOHD010000027">
    <property type="protein sequence ID" value="MCY1721470.1"/>
    <property type="molecule type" value="Genomic_DNA"/>
</dbReference>
<dbReference type="SUPFAM" id="SSF55729">
    <property type="entry name" value="Acyl-CoA N-acyltransferases (Nat)"/>
    <property type="match status" value="1"/>
</dbReference>
<dbReference type="Proteomes" id="UP001145087">
    <property type="component" value="Unassembled WGS sequence"/>
</dbReference>
<gene>
    <name evidence="2" type="ORF">OU798_14030</name>
</gene>
<name>A0A9X3J885_9BACT</name>
<reference evidence="2" key="1">
    <citation type="submission" date="2022-11" db="EMBL/GenBank/DDBJ databases">
        <title>Marilongibacter aestuarii gen. nov., sp. nov., isolated from tidal flat sediment.</title>
        <authorList>
            <person name="Jiayan W."/>
        </authorList>
    </citation>
    <scope>NUCLEOTIDE SEQUENCE</scope>
    <source>
        <strain evidence="2">Z1-6</strain>
    </source>
</reference>
<dbReference type="PROSITE" id="PS51186">
    <property type="entry name" value="GNAT"/>
    <property type="match status" value="1"/>
</dbReference>
<dbReference type="Pfam" id="PF00583">
    <property type="entry name" value="Acetyltransf_1"/>
    <property type="match status" value="1"/>
</dbReference>
<evidence type="ECO:0000259" key="1">
    <source>
        <dbReference type="PROSITE" id="PS51186"/>
    </source>
</evidence>
<sequence length="150" mass="17458">MIVRQATINDHQHIVNFQLAMANETEGIELNRPVVEKGVNAIISDSTKGHYYVAEINGQVVSSLMTTFEWSDWRNGTILWIQSVYVLPEFRRKGVYRNMYTHIKNLVLNSENLNGIRLYADKSNHPAHKTYETLGMNQDHYITFEWLKES</sequence>
<dbReference type="RefSeq" id="WP_343333799.1">
    <property type="nucleotide sequence ID" value="NZ_JAPOHD010000027.1"/>
</dbReference>
<comment type="caution">
    <text evidence="2">The sequence shown here is derived from an EMBL/GenBank/DDBJ whole genome shotgun (WGS) entry which is preliminary data.</text>
</comment>
<evidence type="ECO:0000313" key="2">
    <source>
        <dbReference type="EMBL" id="MCY1721470.1"/>
    </source>
</evidence>
<keyword evidence="3" id="KW-1185">Reference proteome</keyword>
<feature type="domain" description="N-acetyltransferase" evidence="1">
    <location>
        <begin position="1"/>
        <end position="150"/>
    </location>
</feature>
<dbReference type="AlphaFoldDB" id="A0A9X3J885"/>
<dbReference type="InterPro" id="IPR000182">
    <property type="entry name" value="GNAT_dom"/>
</dbReference>
<dbReference type="Gene3D" id="3.40.630.30">
    <property type="match status" value="1"/>
</dbReference>
<proteinExistence type="predicted"/>